<accession>A0A286TUS1</accession>
<dbReference type="NCBIfam" id="TIGR00055">
    <property type="entry name" value="uppS"/>
    <property type="match status" value="1"/>
</dbReference>
<proteinExistence type="inferred from homology"/>
<feature type="binding site" evidence="2">
    <location>
        <position position="29"/>
    </location>
    <ligand>
        <name>substrate</name>
    </ligand>
</feature>
<keyword evidence="2" id="KW-0460">Magnesium</keyword>
<feature type="binding site" evidence="2">
    <location>
        <position position="16"/>
    </location>
    <ligand>
        <name>Mg(2+)</name>
        <dbReference type="ChEBI" id="CHEBI:18420"/>
    </ligand>
</feature>
<keyword evidence="4" id="KW-1185">Reference proteome</keyword>
<dbReference type="Proteomes" id="UP000218542">
    <property type="component" value="Unassembled WGS sequence"/>
</dbReference>
<dbReference type="InterPro" id="IPR018520">
    <property type="entry name" value="UPP_synth-like_CS"/>
</dbReference>
<dbReference type="SUPFAM" id="SSF64005">
    <property type="entry name" value="Undecaprenyl diphosphate synthase"/>
    <property type="match status" value="1"/>
</dbReference>
<dbReference type="EMBL" id="BAOS01000004">
    <property type="protein sequence ID" value="GAX59595.1"/>
    <property type="molecule type" value="Genomic_DNA"/>
</dbReference>
<dbReference type="PANTHER" id="PTHR10291">
    <property type="entry name" value="DEHYDRODOLICHYL DIPHOSPHATE SYNTHASE FAMILY MEMBER"/>
    <property type="match status" value="1"/>
</dbReference>
<feature type="active site" evidence="2">
    <location>
        <position position="16"/>
    </location>
</feature>
<comment type="caution">
    <text evidence="3">The sequence shown here is derived from an EMBL/GenBank/DDBJ whole genome shotgun (WGS) entry which is preliminary data.</text>
</comment>
<dbReference type="FunFam" id="3.40.1180.10:FF:000001">
    <property type="entry name" value="(2E,6E)-farnesyl-diphosphate-specific ditrans,polycis-undecaprenyl-diphosphate synthase"/>
    <property type="match status" value="1"/>
</dbReference>
<feature type="binding site" evidence="2">
    <location>
        <position position="184"/>
    </location>
    <ligand>
        <name>substrate</name>
    </ligand>
</feature>
<feature type="binding site" evidence="2">
    <location>
        <begin position="17"/>
        <end position="20"/>
    </location>
    <ligand>
        <name>substrate</name>
    </ligand>
</feature>
<sequence length="238" mass="27622">MAKKNKLPNHIAIIMDGNGRWARRRGFMRVKGHEEGVNSVREITTECAKKHIGQLTLYAFSNENWKRSKTEVNFLMRMLKKFLIAERKTIEDNDIILKTIGRTEALPDDVKKELSISMKESRNNRGMILCLALNYGGRTEIIDATKKLAADVKKGTLKSKDIDDDVFKKYLYTSGMSDPDLLIRTGGEMRVSNFLLWEVSYAELWFTSVYWPEFRKKDLEEALKDYAKRERRFGGLIE</sequence>
<evidence type="ECO:0000256" key="2">
    <source>
        <dbReference type="HAMAP-Rule" id="MF_01139"/>
    </source>
</evidence>
<dbReference type="HAMAP" id="MF_01139">
    <property type="entry name" value="ISPT"/>
    <property type="match status" value="1"/>
</dbReference>
<gene>
    <name evidence="3" type="ORF">SCALIN_C04_0083</name>
</gene>
<evidence type="ECO:0000256" key="1">
    <source>
        <dbReference type="ARBA" id="ARBA00022679"/>
    </source>
</evidence>
<keyword evidence="1 2" id="KW-0808">Transferase</keyword>
<dbReference type="PROSITE" id="PS01066">
    <property type="entry name" value="UPP_SYNTHASE"/>
    <property type="match status" value="1"/>
</dbReference>
<dbReference type="GO" id="GO:0000287">
    <property type="term" value="F:magnesium ion binding"/>
    <property type="evidence" value="ECO:0007669"/>
    <property type="project" value="UniProtKB-UniRule"/>
</dbReference>
<dbReference type="OrthoDB" id="4191603at2"/>
<feature type="binding site" evidence="2">
    <location>
        <position position="65"/>
    </location>
    <ligand>
        <name>substrate</name>
    </ligand>
</feature>
<dbReference type="PANTHER" id="PTHR10291:SF0">
    <property type="entry name" value="DEHYDRODOLICHYL DIPHOSPHATE SYNTHASE 2"/>
    <property type="match status" value="1"/>
</dbReference>
<feature type="active site" description="Proton acceptor" evidence="2">
    <location>
        <position position="64"/>
    </location>
</feature>
<feature type="binding site" evidence="2">
    <location>
        <begin position="190"/>
        <end position="192"/>
    </location>
    <ligand>
        <name>substrate</name>
    </ligand>
</feature>
<comment type="subunit">
    <text evidence="2">Homodimer.</text>
</comment>
<evidence type="ECO:0000313" key="4">
    <source>
        <dbReference type="Proteomes" id="UP000218542"/>
    </source>
</evidence>
<organism evidence="3 4">
    <name type="scientific">Candidatus Scalindua japonica</name>
    <dbReference type="NCBI Taxonomy" id="1284222"/>
    <lineage>
        <taxon>Bacteria</taxon>
        <taxon>Pseudomonadati</taxon>
        <taxon>Planctomycetota</taxon>
        <taxon>Candidatus Brocadiia</taxon>
        <taxon>Candidatus Brocadiales</taxon>
        <taxon>Candidatus Scalinduaceae</taxon>
        <taxon>Candidatus Scalindua</taxon>
    </lineage>
</organism>
<dbReference type="RefSeq" id="WP_096892727.1">
    <property type="nucleotide sequence ID" value="NZ_BAOS01000004.1"/>
</dbReference>
<name>A0A286TUS1_9BACT</name>
<feature type="binding site" evidence="2">
    <location>
        <position position="33"/>
    </location>
    <ligand>
        <name>substrate</name>
    </ligand>
</feature>
<comment type="function">
    <text evidence="2">Catalyzes the condensation of isopentenyl diphosphate (IPP) with allylic pyrophosphates generating different type of terpenoids.</text>
</comment>
<dbReference type="GO" id="GO:0008834">
    <property type="term" value="F:ditrans,polycis-undecaprenyl-diphosphate synthase [(2E,6E)-farnesyl-diphosphate specific] activity"/>
    <property type="evidence" value="ECO:0007669"/>
    <property type="project" value="TreeGrafter"/>
</dbReference>
<comment type="cofactor">
    <cofactor evidence="2">
        <name>Mg(2+)</name>
        <dbReference type="ChEBI" id="CHEBI:18420"/>
    </cofactor>
    <text evidence="2">Binds 2 magnesium ions per subunit.</text>
</comment>
<feature type="binding site" evidence="2">
    <location>
        <position position="203"/>
    </location>
    <ligand>
        <name>Mg(2+)</name>
        <dbReference type="ChEBI" id="CHEBI:18420"/>
    </ligand>
</feature>
<feature type="binding site" evidence="2">
    <location>
        <position position="21"/>
    </location>
    <ligand>
        <name>substrate</name>
    </ligand>
</feature>
<dbReference type="GO" id="GO:0016094">
    <property type="term" value="P:polyprenol biosynthetic process"/>
    <property type="evidence" value="ECO:0007669"/>
    <property type="project" value="TreeGrafter"/>
</dbReference>
<feature type="binding site" evidence="2">
    <location>
        <position position="67"/>
    </location>
    <ligand>
        <name>substrate</name>
    </ligand>
</feature>
<comment type="similarity">
    <text evidence="2">Belongs to the UPP synthase family.</text>
</comment>
<feature type="binding site" evidence="2">
    <location>
        <begin position="61"/>
        <end position="63"/>
    </location>
    <ligand>
        <name>substrate</name>
    </ligand>
</feature>
<dbReference type="CDD" id="cd00475">
    <property type="entry name" value="Cis_IPPS"/>
    <property type="match status" value="1"/>
</dbReference>
<keyword evidence="2" id="KW-0479">Metal-binding</keyword>
<dbReference type="InterPro" id="IPR001441">
    <property type="entry name" value="UPP_synth-like"/>
</dbReference>
<dbReference type="EC" id="2.5.1.-" evidence="2"/>
<dbReference type="NCBIfam" id="NF011405">
    <property type="entry name" value="PRK14830.1"/>
    <property type="match status" value="1"/>
</dbReference>
<dbReference type="AlphaFoldDB" id="A0A286TUS1"/>
<dbReference type="Gene3D" id="3.40.1180.10">
    <property type="entry name" value="Decaprenyl diphosphate synthase-like"/>
    <property type="match status" value="1"/>
</dbReference>
<dbReference type="InterPro" id="IPR036424">
    <property type="entry name" value="UPP_synth-like_sf"/>
</dbReference>
<reference evidence="4" key="1">
    <citation type="journal article" date="2017" name="Environ. Microbiol. Rep.">
        <title>Genetic Diversity of Marine Anaerobic Ammonium-Oxidizing Bacteria as Revealed by Genomic and Proteomic Analyses of 'Candidatus Scalindua japonica'.</title>
        <authorList>
            <person name="Oshiki M."/>
            <person name="Mizuto K."/>
            <person name="Kimura Z."/>
            <person name="Kindaichi T."/>
            <person name="Satoh H."/>
            <person name="Okabe S."/>
        </authorList>
    </citation>
    <scope>NUCLEOTIDE SEQUENCE [LARGE SCALE GENOMIC DNA]</scope>
    <source>
        <strain evidence="4">husup-a2</strain>
    </source>
</reference>
<protein>
    <recommendedName>
        <fullName evidence="2">Isoprenyl transferase</fullName>
        <ecNumber evidence="2">2.5.1.-</ecNumber>
    </recommendedName>
</protein>
<dbReference type="Pfam" id="PF01255">
    <property type="entry name" value="Prenyltransf"/>
    <property type="match status" value="1"/>
</dbReference>
<dbReference type="GO" id="GO:0005829">
    <property type="term" value="C:cytosol"/>
    <property type="evidence" value="ECO:0007669"/>
    <property type="project" value="TreeGrafter"/>
</dbReference>
<evidence type="ECO:0000313" key="3">
    <source>
        <dbReference type="EMBL" id="GAX59595.1"/>
    </source>
</evidence>